<dbReference type="Proteomes" id="UP000176914">
    <property type="component" value="Unassembled WGS sequence"/>
</dbReference>
<dbReference type="Gene3D" id="3.40.50.2000">
    <property type="entry name" value="Glycogen Phosphorylase B"/>
    <property type="match status" value="2"/>
</dbReference>
<evidence type="ECO:0000259" key="1">
    <source>
        <dbReference type="Pfam" id="PF13439"/>
    </source>
</evidence>
<dbReference type="SUPFAM" id="SSF53756">
    <property type="entry name" value="UDP-Glycosyltransferase/glycogen phosphorylase"/>
    <property type="match status" value="1"/>
</dbReference>
<organism evidence="2 3">
    <name type="scientific">Candidatus Kaiserbacteria bacterium RIFCSPHIGHO2_02_FULL_55_25</name>
    <dbReference type="NCBI Taxonomy" id="1798498"/>
    <lineage>
        <taxon>Bacteria</taxon>
        <taxon>Candidatus Kaiseribacteriota</taxon>
    </lineage>
</organism>
<proteinExistence type="predicted"/>
<comment type="caution">
    <text evidence="2">The sequence shown here is derived from an EMBL/GenBank/DDBJ whole genome shotgun (WGS) entry which is preliminary data.</text>
</comment>
<dbReference type="PANTHER" id="PTHR45947">
    <property type="entry name" value="SULFOQUINOVOSYL TRANSFERASE SQD2"/>
    <property type="match status" value="1"/>
</dbReference>
<reference evidence="2 3" key="1">
    <citation type="journal article" date="2016" name="Nat. Commun.">
        <title>Thousands of microbial genomes shed light on interconnected biogeochemical processes in an aquifer system.</title>
        <authorList>
            <person name="Anantharaman K."/>
            <person name="Brown C.T."/>
            <person name="Hug L.A."/>
            <person name="Sharon I."/>
            <person name="Castelle C.J."/>
            <person name="Probst A.J."/>
            <person name="Thomas B.C."/>
            <person name="Singh A."/>
            <person name="Wilkins M.J."/>
            <person name="Karaoz U."/>
            <person name="Brodie E.L."/>
            <person name="Williams K.H."/>
            <person name="Hubbard S.S."/>
            <person name="Banfield J.F."/>
        </authorList>
    </citation>
    <scope>NUCLEOTIDE SEQUENCE [LARGE SCALE GENOMIC DNA]</scope>
</reference>
<dbReference type="GO" id="GO:0016757">
    <property type="term" value="F:glycosyltransferase activity"/>
    <property type="evidence" value="ECO:0007669"/>
    <property type="project" value="TreeGrafter"/>
</dbReference>
<protein>
    <recommendedName>
        <fullName evidence="1">Glycosyltransferase subfamily 4-like N-terminal domain-containing protein</fullName>
    </recommendedName>
</protein>
<feature type="domain" description="Glycosyltransferase subfamily 4-like N-terminal" evidence="1">
    <location>
        <begin position="35"/>
        <end position="172"/>
    </location>
</feature>
<accession>A0A1F6E4L5</accession>
<evidence type="ECO:0000313" key="3">
    <source>
        <dbReference type="Proteomes" id="UP000176914"/>
    </source>
</evidence>
<dbReference type="AlphaFoldDB" id="A0A1F6E4L5"/>
<dbReference type="InterPro" id="IPR050194">
    <property type="entry name" value="Glycosyltransferase_grp1"/>
</dbReference>
<evidence type="ECO:0000313" key="2">
    <source>
        <dbReference type="EMBL" id="OGG68654.1"/>
    </source>
</evidence>
<dbReference type="PANTHER" id="PTHR45947:SF3">
    <property type="entry name" value="SULFOQUINOVOSYL TRANSFERASE SQD2"/>
    <property type="match status" value="1"/>
</dbReference>
<sequence length="349" mass="38577">MRILSIGTDRTLFEEGSRTRARHDAYAKEFGALDIVVFTSGNKKSVQAGVLSVTPTNSVSRFLYGFDALRIARKLPKPDVVTVQDPFETGLTGWLIARRLNVPLHVQVHTDFLSPEYARLSFLNRIRVLLAGFVLRRAAGIRVVSERIKTSIEKKYRIAVPVSVLPIFVDIAKFKNAQPITEFTDNRITNSAYKILVVSRDAPEKNIRLAVEAFKKAAPDNACLLLVGDIDVGNLSSREHIYGMGRSDPERYYKSVDLVLVPSKYEGYGLVIIEALAAGKPVLSTDVGIAREAGAIVTSPERFAGALSEWFKNGPREGHLVGYPYASVEEYVQKYCADISRCVTPVAVT</sequence>
<dbReference type="InterPro" id="IPR028098">
    <property type="entry name" value="Glyco_trans_4-like_N"/>
</dbReference>
<name>A0A1F6E4L5_9BACT</name>
<gene>
    <name evidence="2" type="ORF">A3C20_00505</name>
</gene>
<dbReference type="Pfam" id="PF13692">
    <property type="entry name" value="Glyco_trans_1_4"/>
    <property type="match status" value="1"/>
</dbReference>
<dbReference type="EMBL" id="MFLL01000030">
    <property type="protein sequence ID" value="OGG68654.1"/>
    <property type="molecule type" value="Genomic_DNA"/>
</dbReference>
<dbReference type="Pfam" id="PF13439">
    <property type="entry name" value="Glyco_transf_4"/>
    <property type="match status" value="1"/>
</dbReference>